<keyword evidence="3" id="KW-1185">Reference proteome</keyword>
<dbReference type="VEuPathDB" id="FungiDB:A1O9_11732"/>
<name>A0A072NWX4_9EURO</name>
<dbReference type="SUPFAM" id="SSF69118">
    <property type="entry name" value="AhpD-like"/>
    <property type="match status" value="1"/>
</dbReference>
<dbReference type="InterPro" id="IPR003779">
    <property type="entry name" value="CMD-like"/>
</dbReference>
<dbReference type="Proteomes" id="UP000027920">
    <property type="component" value="Unassembled WGS sequence"/>
</dbReference>
<dbReference type="OrthoDB" id="104509at2759"/>
<dbReference type="STRING" id="1182545.A0A072NWX4"/>
<dbReference type="AlphaFoldDB" id="A0A072NWX4"/>
<evidence type="ECO:0000313" key="3">
    <source>
        <dbReference type="Proteomes" id="UP000027920"/>
    </source>
</evidence>
<dbReference type="PANTHER" id="PTHR33570:SF2">
    <property type="entry name" value="CARBOXYMUCONOLACTONE DECARBOXYLASE-LIKE DOMAIN-CONTAINING PROTEIN"/>
    <property type="match status" value="1"/>
</dbReference>
<accession>A0A072NWX4</accession>
<reference evidence="2 3" key="1">
    <citation type="submission" date="2013-03" db="EMBL/GenBank/DDBJ databases">
        <title>The Genome Sequence of Exophiala aquamarina CBS 119918.</title>
        <authorList>
            <consortium name="The Broad Institute Genomics Platform"/>
            <person name="Cuomo C."/>
            <person name="de Hoog S."/>
            <person name="Gorbushina A."/>
            <person name="Walker B."/>
            <person name="Young S.K."/>
            <person name="Zeng Q."/>
            <person name="Gargeya S."/>
            <person name="Fitzgerald M."/>
            <person name="Haas B."/>
            <person name="Abouelleil A."/>
            <person name="Allen A.W."/>
            <person name="Alvarado L."/>
            <person name="Arachchi H.M."/>
            <person name="Berlin A.M."/>
            <person name="Chapman S.B."/>
            <person name="Gainer-Dewar J."/>
            <person name="Goldberg J."/>
            <person name="Griggs A."/>
            <person name="Gujja S."/>
            <person name="Hansen M."/>
            <person name="Howarth C."/>
            <person name="Imamovic A."/>
            <person name="Ireland A."/>
            <person name="Larimer J."/>
            <person name="McCowan C."/>
            <person name="Murphy C."/>
            <person name="Pearson M."/>
            <person name="Poon T.W."/>
            <person name="Priest M."/>
            <person name="Roberts A."/>
            <person name="Saif S."/>
            <person name="Shea T."/>
            <person name="Sisk P."/>
            <person name="Sykes S."/>
            <person name="Wortman J."/>
            <person name="Nusbaum C."/>
            <person name="Birren B."/>
        </authorList>
    </citation>
    <scope>NUCLEOTIDE SEQUENCE [LARGE SCALE GENOMIC DNA]</scope>
    <source>
        <strain evidence="2 3">CBS 119918</strain>
    </source>
</reference>
<gene>
    <name evidence="2" type="ORF">A1O9_11732</name>
</gene>
<organism evidence="2 3">
    <name type="scientific">Exophiala aquamarina CBS 119918</name>
    <dbReference type="NCBI Taxonomy" id="1182545"/>
    <lineage>
        <taxon>Eukaryota</taxon>
        <taxon>Fungi</taxon>
        <taxon>Dikarya</taxon>
        <taxon>Ascomycota</taxon>
        <taxon>Pezizomycotina</taxon>
        <taxon>Eurotiomycetes</taxon>
        <taxon>Chaetothyriomycetidae</taxon>
        <taxon>Chaetothyriales</taxon>
        <taxon>Herpotrichiellaceae</taxon>
        <taxon>Exophiala</taxon>
    </lineage>
</organism>
<dbReference type="HOGENOM" id="CLU_070025_3_2_1"/>
<evidence type="ECO:0000259" key="1">
    <source>
        <dbReference type="Pfam" id="PF02627"/>
    </source>
</evidence>
<dbReference type="Pfam" id="PF02627">
    <property type="entry name" value="CMD"/>
    <property type="match status" value="1"/>
</dbReference>
<dbReference type="EMBL" id="AMGV01000019">
    <property type="protein sequence ID" value="KEF52106.1"/>
    <property type="molecule type" value="Genomic_DNA"/>
</dbReference>
<evidence type="ECO:0000313" key="2">
    <source>
        <dbReference type="EMBL" id="KEF52106.1"/>
    </source>
</evidence>
<dbReference type="InterPro" id="IPR052512">
    <property type="entry name" value="4CMD/NDH-1_regulator"/>
</dbReference>
<feature type="domain" description="Carboxymuconolactone decarboxylase-like" evidence="1">
    <location>
        <begin position="45"/>
        <end position="123"/>
    </location>
</feature>
<dbReference type="GO" id="GO:0051920">
    <property type="term" value="F:peroxiredoxin activity"/>
    <property type="evidence" value="ECO:0007669"/>
    <property type="project" value="InterPro"/>
</dbReference>
<dbReference type="GeneID" id="25286629"/>
<dbReference type="Gene3D" id="1.20.1290.10">
    <property type="entry name" value="AhpD-like"/>
    <property type="match status" value="1"/>
</dbReference>
<dbReference type="PANTHER" id="PTHR33570">
    <property type="entry name" value="4-CARBOXYMUCONOLACTONE DECARBOXYLASE FAMILY PROTEIN"/>
    <property type="match status" value="1"/>
</dbReference>
<proteinExistence type="predicted"/>
<dbReference type="InterPro" id="IPR029032">
    <property type="entry name" value="AhpD-like"/>
</dbReference>
<comment type="caution">
    <text evidence="2">The sequence shown here is derived from an EMBL/GenBank/DDBJ whole genome shotgun (WGS) entry which is preliminary data.</text>
</comment>
<dbReference type="RefSeq" id="XP_013254696.1">
    <property type="nucleotide sequence ID" value="XM_013399242.1"/>
</dbReference>
<sequence>MAPTFGELSDKAALGKQLSAQFLGEKFFATALENMKDDLFTRTSMQFVWETCFSSYARPSLKWRERALMNIVMMVALNRTNELRIHVRGAVQNGVTEEEICEAIHHAMIYCGVPAGRDAMMAAGEVIEQLKASGEYPKKA</sequence>
<protein>
    <recommendedName>
        <fullName evidence="1">Carboxymuconolactone decarboxylase-like domain-containing protein</fullName>
    </recommendedName>
</protein>